<comment type="caution">
    <text evidence="1">The sequence shown here is derived from an EMBL/GenBank/DDBJ whole genome shotgun (WGS) entry which is preliminary data.</text>
</comment>
<dbReference type="Proteomes" id="UP000664779">
    <property type="component" value="Unassembled WGS sequence"/>
</dbReference>
<accession>A0A939EQB5</accession>
<dbReference type="RefSeq" id="WP_206941142.1">
    <property type="nucleotide sequence ID" value="NZ_JAFLNF010000005.1"/>
</dbReference>
<dbReference type="AlphaFoldDB" id="A0A939EQB5"/>
<evidence type="ECO:0008006" key="3">
    <source>
        <dbReference type="Google" id="ProtNLM"/>
    </source>
</evidence>
<name>A0A939EQB5_9HYPH</name>
<dbReference type="EMBL" id="JAFLNF010000005">
    <property type="protein sequence ID" value="MBO0346006.1"/>
    <property type="molecule type" value="Genomic_DNA"/>
</dbReference>
<evidence type="ECO:0000313" key="1">
    <source>
        <dbReference type="EMBL" id="MBO0346006.1"/>
    </source>
</evidence>
<gene>
    <name evidence="1" type="ORF">J0X15_12300</name>
</gene>
<evidence type="ECO:0000313" key="2">
    <source>
        <dbReference type="Proteomes" id="UP000664779"/>
    </source>
</evidence>
<reference evidence="1" key="1">
    <citation type="submission" date="2021-03" db="EMBL/GenBank/DDBJ databases">
        <title>Roseibium sp. CAU 1637 isolated from Incheon.</title>
        <authorList>
            <person name="Kim W."/>
        </authorList>
    </citation>
    <scope>NUCLEOTIDE SEQUENCE</scope>
    <source>
        <strain evidence="1">CAU 1637</strain>
    </source>
</reference>
<sequence>MSAKTLENNLMHSRAAYLHAVRALPSSNALQFGSIKHNGMEFSNKNQIESQLVELGWAFFCRYEGCLEKWLKDQKVKLSRKYTLKNWLTDHQVTIPEELSAGIDLYRRIRNALHHDDGATFDGSGEPEFHLLPEQMEKFFQLFCWIGQQVEQAETQETGLEE</sequence>
<organism evidence="1 2">
    <name type="scientific">Roseibium limicola</name>
    <dbReference type="NCBI Taxonomy" id="2816037"/>
    <lineage>
        <taxon>Bacteria</taxon>
        <taxon>Pseudomonadati</taxon>
        <taxon>Pseudomonadota</taxon>
        <taxon>Alphaproteobacteria</taxon>
        <taxon>Hyphomicrobiales</taxon>
        <taxon>Stappiaceae</taxon>
        <taxon>Roseibium</taxon>
    </lineage>
</organism>
<protein>
    <recommendedName>
        <fullName evidence="3">RiboL-PSP-HEPN domain-containing protein</fullName>
    </recommendedName>
</protein>
<keyword evidence="2" id="KW-1185">Reference proteome</keyword>
<proteinExistence type="predicted"/>